<organism evidence="2 3">
    <name type="scientific">Jaapia argillacea MUCL 33604</name>
    <dbReference type="NCBI Taxonomy" id="933084"/>
    <lineage>
        <taxon>Eukaryota</taxon>
        <taxon>Fungi</taxon>
        <taxon>Dikarya</taxon>
        <taxon>Basidiomycota</taxon>
        <taxon>Agaricomycotina</taxon>
        <taxon>Agaricomycetes</taxon>
        <taxon>Agaricomycetidae</taxon>
        <taxon>Jaapiales</taxon>
        <taxon>Jaapiaceae</taxon>
        <taxon>Jaapia</taxon>
    </lineage>
</organism>
<evidence type="ECO:0000313" key="2">
    <source>
        <dbReference type="EMBL" id="KDQ62869.1"/>
    </source>
</evidence>
<gene>
    <name evidence="2" type="ORF">JAAARDRAFT_188512</name>
</gene>
<dbReference type="InParanoid" id="A0A067Q7A9"/>
<dbReference type="HOGENOM" id="CLU_009123_4_3_1"/>
<evidence type="ECO:0000259" key="1">
    <source>
        <dbReference type="Pfam" id="PF05699"/>
    </source>
</evidence>
<dbReference type="Pfam" id="PF05699">
    <property type="entry name" value="Dimer_Tnp_hAT"/>
    <property type="match status" value="1"/>
</dbReference>
<proteinExistence type="predicted"/>
<dbReference type="Proteomes" id="UP000027265">
    <property type="component" value="Unassembled WGS sequence"/>
</dbReference>
<dbReference type="STRING" id="933084.A0A067Q7A9"/>
<evidence type="ECO:0000313" key="3">
    <source>
        <dbReference type="Proteomes" id="UP000027265"/>
    </source>
</evidence>
<dbReference type="InterPro" id="IPR012337">
    <property type="entry name" value="RNaseH-like_sf"/>
</dbReference>
<dbReference type="OrthoDB" id="3058553at2759"/>
<dbReference type="GO" id="GO:0046983">
    <property type="term" value="F:protein dimerization activity"/>
    <property type="evidence" value="ECO:0007669"/>
    <property type="project" value="InterPro"/>
</dbReference>
<accession>A0A067Q7A9</accession>
<keyword evidence="3" id="KW-1185">Reference proteome</keyword>
<dbReference type="AlphaFoldDB" id="A0A067Q7A9"/>
<dbReference type="InterPro" id="IPR008906">
    <property type="entry name" value="HATC_C_dom"/>
</dbReference>
<feature type="domain" description="HAT C-terminal dimerisation" evidence="1">
    <location>
        <begin position="115"/>
        <end position="151"/>
    </location>
</feature>
<dbReference type="SUPFAM" id="SSF53098">
    <property type="entry name" value="Ribonuclease H-like"/>
    <property type="match status" value="1"/>
</dbReference>
<reference evidence="3" key="1">
    <citation type="journal article" date="2014" name="Proc. Natl. Acad. Sci. U.S.A.">
        <title>Extensive sampling of basidiomycete genomes demonstrates inadequacy of the white-rot/brown-rot paradigm for wood decay fungi.</title>
        <authorList>
            <person name="Riley R."/>
            <person name="Salamov A.A."/>
            <person name="Brown D.W."/>
            <person name="Nagy L.G."/>
            <person name="Floudas D."/>
            <person name="Held B.W."/>
            <person name="Levasseur A."/>
            <person name="Lombard V."/>
            <person name="Morin E."/>
            <person name="Otillar R."/>
            <person name="Lindquist E.A."/>
            <person name="Sun H."/>
            <person name="LaButti K.M."/>
            <person name="Schmutz J."/>
            <person name="Jabbour D."/>
            <person name="Luo H."/>
            <person name="Baker S.E."/>
            <person name="Pisabarro A.G."/>
            <person name="Walton J.D."/>
            <person name="Blanchette R.A."/>
            <person name="Henrissat B."/>
            <person name="Martin F."/>
            <person name="Cullen D."/>
            <person name="Hibbett D.S."/>
            <person name="Grigoriev I.V."/>
        </authorList>
    </citation>
    <scope>NUCLEOTIDE SEQUENCE [LARGE SCALE GENOMIC DNA]</scope>
    <source>
        <strain evidence="3">MUCL 33604</strain>
    </source>
</reference>
<protein>
    <recommendedName>
        <fullName evidence="1">HAT C-terminal dimerisation domain-containing protein</fullName>
    </recommendedName>
</protein>
<name>A0A067Q7A9_9AGAM</name>
<sequence length="151" mass="17410">MSKTHKFSKIKTSIEAGLANMGKWYRKTDASRAYFISLALNPSYKLAYFEDKWDVEWLFERYYTMHSTKESGPSTPSVVLPPVAPGASRYGKSWMISTVLACQQQEQAKHNPQQELKEYLNSPLVIDLEDSQLICWWGHHTTQYPILSKMA</sequence>
<dbReference type="EMBL" id="KL197710">
    <property type="protein sequence ID" value="KDQ62869.1"/>
    <property type="molecule type" value="Genomic_DNA"/>
</dbReference>